<evidence type="ECO:0000313" key="3">
    <source>
        <dbReference type="EMBL" id="MDA0165702.1"/>
    </source>
</evidence>
<organism evidence="3 4">
    <name type="scientific">Solirubrobacter ginsenosidimutans</name>
    <dbReference type="NCBI Taxonomy" id="490573"/>
    <lineage>
        <taxon>Bacteria</taxon>
        <taxon>Bacillati</taxon>
        <taxon>Actinomycetota</taxon>
        <taxon>Thermoleophilia</taxon>
        <taxon>Solirubrobacterales</taxon>
        <taxon>Solirubrobacteraceae</taxon>
        <taxon>Solirubrobacter</taxon>
    </lineage>
</organism>
<dbReference type="InterPro" id="IPR039420">
    <property type="entry name" value="WalR-like"/>
</dbReference>
<gene>
    <name evidence="3" type="ORF">OM076_35875</name>
</gene>
<dbReference type="PROSITE" id="PS50043">
    <property type="entry name" value="HTH_LUXR_2"/>
    <property type="match status" value="1"/>
</dbReference>
<dbReference type="InterPro" id="IPR016032">
    <property type="entry name" value="Sig_transdc_resp-reg_C-effctor"/>
</dbReference>
<dbReference type="InterPro" id="IPR000792">
    <property type="entry name" value="Tscrpt_reg_LuxR_C"/>
</dbReference>
<sequence length="500" mass="52894">AAARAAHAAGAADAALALLQDAHAGPLDAREQAEHRLLEAQMAFSSRRGPEAAALLVAAAQRLEPFDARLARVGYLEAIWAASFAGHLAHPSATDDVAAAVRAARMGAPRGPSEQLLDGLVTRFADSYRAGAPMLQRALRDVRRAEPDGLLDMAWVWLAVDLYDAGAWFELARHQVRAARDAGALTVLPLALHTLASRHVAAGELEHAATLLAEADSITASTGNARMSHGRLALAALGCDDAHTLIDSAIRTGTERGEGVLAGLAEHAAATLHNGLGQHEEALRWARREVEHNPHAFYSTALGELVEAAAACGDETLARRALKALCERTQPSGTGWALGVEARARALVSDGDAAESSYREAIALLDGCGMSVERARAQLLYGEWLGRAGRRSDAREQLRAAHDSFTAMGAPAFADRAARGLRSGGEPARRRVKRTREDLTAQEAHIARLARDGLTNAQIGGQLFISPRTVEYHLKKVFAKLGVASRDQLGGVLADEPGAA</sequence>
<feature type="non-terminal residue" evidence="3">
    <location>
        <position position="1"/>
    </location>
</feature>
<reference evidence="3" key="1">
    <citation type="submission" date="2022-10" db="EMBL/GenBank/DDBJ databases">
        <title>The WGS of Solirubrobacter ginsenosidimutans DSM 21036.</title>
        <authorList>
            <person name="Jiang Z."/>
        </authorList>
    </citation>
    <scope>NUCLEOTIDE SEQUENCE</scope>
    <source>
        <strain evidence="3">DSM 21036</strain>
    </source>
</reference>
<dbReference type="SUPFAM" id="SSF46894">
    <property type="entry name" value="C-terminal effector domain of the bipartite response regulators"/>
    <property type="match status" value="1"/>
</dbReference>
<keyword evidence="1" id="KW-0238">DNA-binding</keyword>
<dbReference type="SUPFAM" id="SSF48452">
    <property type="entry name" value="TPR-like"/>
    <property type="match status" value="1"/>
</dbReference>
<evidence type="ECO:0000256" key="1">
    <source>
        <dbReference type="ARBA" id="ARBA00023125"/>
    </source>
</evidence>
<evidence type="ECO:0000313" key="4">
    <source>
        <dbReference type="Proteomes" id="UP001149140"/>
    </source>
</evidence>
<feature type="domain" description="HTH luxR-type" evidence="2">
    <location>
        <begin position="432"/>
        <end position="498"/>
    </location>
</feature>
<comment type="caution">
    <text evidence="3">The sequence shown here is derived from an EMBL/GenBank/DDBJ whole genome shotgun (WGS) entry which is preliminary data.</text>
</comment>
<dbReference type="GO" id="GO:0003677">
    <property type="term" value="F:DNA binding"/>
    <property type="evidence" value="ECO:0007669"/>
    <property type="project" value="UniProtKB-KW"/>
</dbReference>
<dbReference type="GO" id="GO:0006355">
    <property type="term" value="P:regulation of DNA-templated transcription"/>
    <property type="evidence" value="ECO:0007669"/>
    <property type="project" value="InterPro"/>
</dbReference>
<dbReference type="CDD" id="cd06170">
    <property type="entry name" value="LuxR_C_like"/>
    <property type="match status" value="1"/>
</dbReference>
<keyword evidence="4" id="KW-1185">Reference proteome</keyword>
<name>A0A9X3N020_9ACTN</name>
<dbReference type="PRINTS" id="PR00038">
    <property type="entry name" value="HTHLUXR"/>
</dbReference>
<dbReference type="PANTHER" id="PTHR43214:SF42">
    <property type="entry name" value="TRANSCRIPTIONAL REGULATORY PROTEIN DESR"/>
    <property type="match status" value="1"/>
</dbReference>
<dbReference type="EMBL" id="JAPDOD010000050">
    <property type="protein sequence ID" value="MDA0165702.1"/>
    <property type="molecule type" value="Genomic_DNA"/>
</dbReference>
<proteinExistence type="predicted"/>
<evidence type="ECO:0000259" key="2">
    <source>
        <dbReference type="PROSITE" id="PS50043"/>
    </source>
</evidence>
<accession>A0A9X3N020</accession>
<dbReference type="Pfam" id="PF00196">
    <property type="entry name" value="GerE"/>
    <property type="match status" value="1"/>
</dbReference>
<dbReference type="RefSeq" id="WP_270044962.1">
    <property type="nucleotide sequence ID" value="NZ_JAPDOD010000050.1"/>
</dbReference>
<dbReference type="InterPro" id="IPR036388">
    <property type="entry name" value="WH-like_DNA-bd_sf"/>
</dbReference>
<dbReference type="PANTHER" id="PTHR43214">
    <property type="entry name" value="TWO-COMPONENT RESPONSE REGULATOR"/>
    <property type="match status" value="1"/>
</dbReference>
<dbReference type="InterPro" id="IPR011990">
    <property type="entry name" value="TPR-like_helical_dom_sf"/>
</dbReference>
<dbReference type="Gene3D" id="1.10.10.10">
    <property type="entry name" value="Winged helix-like DNA-binding domain superfamily/Winged helix DNA-binding domain"/>
    <property type="match status" value="1"/>
</dbReference>
<dbReference type="SMART" id="SM00421">
    <property type="entry name" value="HTH_LUXR"/>
    <property type="match status" value="1"/>
</dbReference>
<protein>
    <submittedName>
        <fullName evidence="3">LuxR C-terminal-related transcriptional regulator</fullName>
    </submittedName>
</protein>
<dbReference type="AlphaFoldDB" id="A0A9X3N020"/>
<dbReference type="Proteomes" id="UP001149140">
    <property type="component" value="Unassembled WGS sequence"/>
</dbReference>